<proteinExistence type="predicted"/>
<organism evidence="2 3">
    <name type="scientific">Sanguibacter gelidistatuariae</name>
    <dbReference type="NCBI Taxonomy" id="1814289"/>
    <lineage>
        <taxon>Bacteria</taxon>
        <taxon>Bacillati</taxon>
        <taxon>Actinomycetota</taxon>
        <taxon>Actinomycetes</taxon>
        <taxon>Micrococcales</taxon>
        <taxon>Sanguibacteraceae</taxon>
        <taxon>Sanguibacter</taxon>
    </lineage>
</organism>
<accession>A0A1G6TTM7</accession>
<dbReference type="CDD" id="cd06664">
    <property type="entry name" value="IscU_like"/>
    <property type="match status" value="1"/>
</dbReference>
<dbReference type="AlphaFoldDB" id="A0A1G6TTM7"/>
<dbReference type="InterPro" id="IPR002871">
    <property type="entry name" value="NIF_FeS_clus_asmbl_NifU_N"/>
</dbReference>
<evidence type="ECO:0000313" key="2">
    <source>
        <dbReference type="EMBL" id="SDD31685.1"/>
    </source>
</evidence>
<dbReference type="Pfam" id="PF01592">
    <property type="entry name" value="NifU_N"/>
    <property type="match status" value="1"/>
</dbReference>
<evidence type="ECO:0000259" key="1">
    <source>
        <dbReference type="Pfam" id="PF01592"/>
    </source>
</evidence>
<dbReference type="STRING" id="1814289.SAMN05216410_3175"/>
<dbReference type="GO" id="GO:0005506">
    <property type="term" value="F:iron ion binding"/>
    <property type="evidence" value="ECO:0007669"/>
    <property type="project" value="InterPro"/>
</dbReference>
<dbReference type="Proteomes" id="UP000199039">
    <property type="component" value="Unassembled WGS sequence"/>
</dbReference>
<dbReference type="EMBL" id="FMYH01000006">
    <property type="protein sequence ID" value="SDD31685.1"/>
    <property type="molecule type" value="Genomic_DNA"/>
</dbReference>
<dbReference type="Gene3D" id="3.90.1010.10">
    <property type="match status" value="1"/>
</dbReference>
<dbReference type="SUPFAM" id="SSF82649">
    <property type="entry name" value="SufE/NifU"/>
    <property type="match status" value="1"/>
</dbReference>
<evidence type="ECO:0000313" key="3">
    <source>
        <dbReference type="Proteomes" id="UP000199039"/>
    </source>
</evidence>
<dbReference type="NCBIfam" id="TIGR01994">
    <property type="entry name" value="SUF_scaf_2"/>
    <property type="match status" value="1"/>
</dbReference>
<gene>
    <name evidence="2" type="ORF">SAMN05216410_3175</name>
</gene>
<dbReference type="GO" id="GO:0051536">
    <property type="term" value="F:iron-sulfur cluster binding"/>
    <property type="evidence" value="ECO:0007669"/>
    <property type="project" value="InterPro"/>
</dbReference>
<sequence>MSNSMEALYQQVILDHSKRPHGRGLVEATGPLAGESHQVNPTCGDEVTMRVQFAQDAAGRKVIERVSWDGEGCSISQASLSVLTDLVTGQDIDQGEHLGEAFRKLMQSRGKGLDEDLEDELGDATAFTGVSQFPARIKCALLGWAALRDTFATSGVLDDVVVTTHHDHG</sequence>
<dbReference type="GO" id="GO:0016226">
    <property type="term" value="P:iron-sulfur cluster assembly"/>
    <property type="evidence" value="ECO:0007669"/>
    <property type="project" value="InterPro"/>
</dbReference>
<name>A0A1G6TTM7_9MICO</name>
<feature type="domain" description="NIF system FeS cluster assembly NifU N-terminal" evidence="1">
    <location>
        <begin position="9"/>
        <end position="139"/>
    </location>
</feature>
<dbReference type="PANTHER" id="PTHR10093">
    <property type="entry name" value="IRON-SULFUR CLUSTER ASSEMBLY ENZYME NIFU HOMOLOG"/>
    <property type="match status" value="1"/>
</dbReference>
<reference evidence="2 3" key="1">
    <citation type="submission" date="2016-09" db="EMBL/GenBank/DDBJ databases">
        <authorList>
            <person name="Capua I."/>
            <person name="De Benedictis P."/>
            <person name="Joannis T."/>
            <person name="Lombin L.H."/>
            <person name="Cattoli G."/>
        </authorList>
    </citation>
    <scope>NUCLEOTIDE SEQUENCE [LARGE SCALE GENOMIC DNA]</scope>
    <source>
        <strain evidence="2 3">ISLP-3</strain>
    </source>
</reference>
<keyword evidence="3" id="KW-1185">Reference proteome</keyword>
<dbReference type="RefSeq" id="WP_245701240.1">
    <property type="nucleotide sequence ID" value="NZ_FMYH01000006.1"/>
</dbReference>
<protein>
    <submittedName>
        <fullName evidence="2">Nitrogen fixation protein NifU</fullName>
    </submittedName>
</protein>